<feature type="compositionally biased region" description="Polar residues" evidence="1">
    <location>
        <begin position="770"/>
        <end position="779"/>
    </location>
</feature>
<dbReference type="Proteomes" id="UP000327118">
    <property type="component" value="Unassembled WGS sequence"/>
</dbReference>
<dbReference type="OrthoDB" id="3538943at2759"/>
<keyword evidence="3" id="KW-1185">Reference proteome</keyword>
<feature type="compositionally biased region" description="Polar residues" evidence="1">
    <location>
        <begin position="1035"/>
        <end position="1049"/>
    </location>
</feature>
<feature type="compositionally biased region" description="Polar residues" evidence="1">
    <location>
        <begin position="285"/>
        <end position="305"/>
    </location>
</feature>
<proteinExistence type="predicted"/>
<gene>
    <name evidence="2" type="ORF">BDV28DRAFT_132016</name>
</gene>
<feature type="compositionally biased region" description="Polar residues" evidence="1">
    <location>
        <begin position="841"/>
        <end position="851"/>
    </location>
</feature>
<name>A0A5N6ZAT6_9EURO</name>
<feature type="region of interest" description="Disordered" evidence="1">
    <location>
        <begin position="1213"/>
        <end position="1235"/>
    </location>
</feature>
<feature type="region of interest" description="Disordered" evidence="1">
    <location>
        <begin position="755"/>
        <end position="855"/>
    </location>
</feature>
<feature type="compositionally biased region" description="Basic and acidic residues" evidence="1">
    <location>
        <begin position="568"/>
        <end position="590"/>
    </location>
</feature>
<feature type="region of interest" description="Disordered" evidence="1">
    <location>
        <begin position="453"/>
        <end position="633"/>
    </location>
</feature>
<sequence length="1235" mass="136031">MSSISAWIATQVERSLSLYTKGQLDSSGFKDDGSNLRFASHTPQHTIVLNWRESDGENVATLTDFNTQIEAVLAKEALEELKNKYSGRPLNRDATINHYAQLLEYEIVVEYAVSAPKIHLYVKDFSIAWDKGKYKGAPQGKSIRKNANIRALMGKAFEVIKSKESRRTASSPDAYGFDVKSQINRVSGKHASQELLQSQVQTSFVNFSGVSSMKPPSPSKRGSSTSSALLGYLGPHAKATDNSLPVNKEHEAATFSLNHSADVIGGSQHAPNSTNEIPLVEEIQESASGSNPEPILSTQHDSSTILEHPSNAGGKSQIREANTRAASEGDVQRGQTPEPTENLAHGHAVERRLISSHQTSPKQKVLDTKSSSDGTSSSHTKIWHGMTGIRARDVRIPRNQAALFEQHTRQWVPPDNSSSVRGHVPPELLAQWNVIARQKIRLDQHQVPKNLYSRHAESHEPSPEINSPTPQTDAESDDEPVTSQWSESSPERVSRPRRELPADSSPVARGPAHKGNTLHVTRSENVQEDQLPKAVDSIPEGKTQQDGQPISGARKSRDVSMEDSPYENIRREDGERILEPDHDETSRDSGHGYQAESDAESEDSIMDTSVPCPYGASQQSNLTNQSEQGIISSGSSLPARLSITRGHVQVMETPVANLKRLRSARLGRDESGPEPLHPEQRSSQVAKSSSQSRIFNTYASIDDDAEGSQTTDIPRANNDEEPSKLGCVGPQPSNGNLSVQDAMPNSHAVAVFDSSTPKAHDSNAPIPMSTCESQDSSEPFPSHDEALSSMGRGEKQQDVALTQALPLDTPVENSQISPLKRPASDIGVEEPPSPKRHKFMQGQNTDGSITDLNRPASGVVSRRQDYIRHSAEYLEAQQVYEKFQNDYPRYAGDFLHFKKACAMLQALRVKGSLQRSFLWDDFLRKHLEEYPRYLEQCLSLETKSSTYEEYFLSHFSVPTYKKRSLTAEGIRVVAAQSVPASPPVAVVSPSRLRNEADTSFTASLVDKFSDFHTHSFGPATEGNQSDTGDDRMSIVVSSPTPNTAKNNPRISADDHHSKAEEPCPEDQAQQPTPEGPQVGIEEQHSETEEQASEAGEQLRMEMATQLSTPKDLQDDNGPVVAESEINSEEDESMNEMHETASIELGDEEPSPAPEAPVSNVESDARSEPQSPNENWFLSLRHLGRQLSDDPDTAFKRWARADQNVLSERKFRRNWARIPTDDKGIPQRPCHSKPPS</sequence>
<feature type="compositionally biased region" description="Low complexity" evidence="1">
    <location>
        <begin position="681"/>
        <end position="692"/>
    </location>
</feature>
<feature type="compositionally biased region" description="Polar residues" evidence="1">
    <location>
        <begin position="464"/>
        <end position="473"/>
    </location>
</feature>
<accession>A0A5N6ZAT6</accession>
<evidence type="ECO:0000256" key="1">
    <source>
        <dbReference type="SAM" id="MobiDB-lite"/>
    </source>
</evidence>
<protein>
    <recommendedName>
        <fullName evidence="4">Telomere replication protein EST3</fullName>
    </recommendedName>
</protein>
<feature type="compositionally biased region" description="Basic and acidic residues" evidence="1">
    <location>
        <begin position="666"/>
        <end position="680"/>
    </location>
</feature>
<feature type="compositionally biased region" description="Low complexity" evidence="1">
    <location>
        <begin position="368"/>
        <end position="380"/>
    </location>
</feature>
<feature type="region of interest" description="Disordered" evidence="1">
    <location>
        <begin position="354"/>
        <end position="383"/>
    </location>
</feature>
<feature type="compositionally biased region" description="Basic and acidic residues" evidence="1">
    <location>
        <begin position="781"/>
        <end position="797"/>
    </location>
</feature>
<feature type="region of interest" description="Disordered" evidence="1">
    <location>
        <begin position="648"/>
        <end position="741"/>
    </location>
</feature>
<feature type="region of interest" description="Disordered" evidence="1">
    <location>
        <begin position="209"/>
        <end position="230"/>
    </location>
</feature>
<evidence type="ECO:0000313" key="2">
    <source>
        <dbReference type="EMBL" id="KAE8353986.1"/>
    </source>
</evidence>
<evidence type="ECO:0008006" key="4">
    <source>
        <dbReference type="Google" id="ProtNLM"/>
    </source>
</evidence>
<feature type="region of interest" description="Disordered" evidence="1">
    <location>
        <begin position="285"/>
        <end position="342"/>
    </location>
</feature>
<feature type="region of interest" description="Disordered" evidence="1">
    <location>
        <begin position="1011"/>
        <end position="1176"/>
    </location>
</feature>
<feature type="compositionally biased region" description="Basic and acidic residues" evidence="1">
    <location>
        <begin position="489"/>
        <end position="501"/>
    </location>
</feature>
<feature type="compositionally biased region" description="Basic and acidic residues" evidence="1">
    <location>
        <begin position="1051"/>
        <end position="1061"/>
    </location>
</feature>
<organism evidence="2 3">
    <name type="scientific">Aspergillus coremiiformis</name>
    <dbReference type="NCBI Taxonomy" id="138285"/>
    <lineage>
        <taxon>Eukaryota</taxon>
        <taxon>Fungi</taxon>
        <taxon>Dikarya</taxon>
        <taxon>Ascomycota</taxon>
        <taxon>Pezizomycotina</taxon>
        <taxon>Eurotiomycetes</taxon>
        <taxon>Eurotiomycetidae</taxon>
        <taxon>Eurotiales</taxon>
        <taxon>Aspergillaceae</taxon>
        <taxon>Aspergillus</taxon>
        <taxon>Aspergillus subgen. Circumdati</taxon>
    </lineage>
</organism>
<dbReference type="EMBL" id="ML739083">
    <property type="protein sequence ID" value="KAE8353986.1"/>
    <property type="molecule type" value="Genomic_DNA"/>
</dbReference>
<evidence type="ECO:0000313" key="3">
    <source>
        <dbReference type="Proteomes" id="UP000327118"/>
    </source>
</evidence>
<reference evidence="3" key="1">
    <citation type="submission" date="2019-04" db="EMBL/GenBank/DDBJ databases">
        <title>Friends and foes A comparative genomics studyof 23 Aspergillus species from section Flavi.</title>
        <authorList>
            <consortium name="DOE Joint Genome Institute"/>
            <person name="Kjaerbolling I."/>
            <person name="Vesth T."/>
            <person name="Frisvad J.C."/>
            <person name="Nybo J.L."/>
            <person name="Theobald S."/>
            <person name="Kildgaard S."/>
            <person name="Isbrandt T."/>
            <person name="Kuo A."/>
            <person name="Sato A."/>
            <person name="Lyhne E.K."/>
            <person name="Kogle M.E."/>
            <person name="Wiebenga A."/>
            <person name="Kun R.S."/>
            <person name="Lubbers R.J."/>
            <person name="Makela M.R."/>
            <person name="Barry K."/>
            <person name="Chovatia M."/>
            <person name="Clum A."/>
            <person name="Daum C."/>
            <person name="Haridas S."/>
            <person name="He G."/>
            <person name="LaButti K."/>
            <person name="Lipzen A."/>
            <person name="Mondo S."/>
            <person name="Riley R."/>
            <person name="Salamov A."/>
            <person name="Simmons B.A."/>
            <person name="Magnuson J.K."/>
            <person name="Henrissat B."/>
            <person name="Mortensen U.H."/>
            <person name="Larsen T.O."/>
            <person name="Devries R.P."/>
            <person name="Grigoriev I.V."/>
            <person name="Machida M."/>
            <person name="Baker S.E."/>
            <person name="Andersen M.R."/>
        </authorList>
    </citation>
    <scope>NUCLEOTIDE SEQUENCE [LARGE SCALE GENOMIC DNA]</scope>
    <source>
        <strain evidence="3">CBS 553.77</strain>
    </source>
</reference>
<dbReference type="AlphaFoldDB" id="A0A5N6ZAT6"/>
<feature type="compositionally biased region" description="Low complexity" evidence="1">
    <location>
        <begin position="209"/>
        <end position="227"/>
    </location>
</feature>